<feature type="domain" description="Spt20-like SEP" evidence="2">
    <location>
        <begin position="127"/>
        <end position="397"/>
    </location>
</feature>
<feature type="compositionally biased region" description="Polar residues" evidence="1">
    <location>
        <begin position="646"/>
        <end position="655"/>
    </location>
</feature>
<feature type="compositionally biased region" description="Polar residues" evidence="1">
    <location>
        <begin position="50"/>
        <end position="68"/>
    </location>
</feature>
<feature type="compositionally biased region" description="Low complexity" evidence="1">
    <location>
        <begin position="230"/>
        <end position="245"/>
    </location>
</feature>
<dbReference type="InterPro" id="IPR046468">
    <property type="entry name" value="Spt20-like_SEP"/>
</dbReference>
<proteinExistence type="predicted"/>
<sequence length="935" mass="101721">MAPSAAAVQSSSATSTKAKRPIPSGIQTNGINSSTSSPSPSMSAGRLPSASKQVNNPNGFGSSASAARSVNRLRRDPPGQALGRGQRNSSAGMRSASLAGDLAVGHVTQPPPYIQTDAYILKKFRGCQPSLIIHLHPTNFRFDQMEGSFSYRSPMRIMIDHLKERTIPHDLVEIFQQMNVRYYEGCMIVQIYDYKSIAPSEGSNNKVKEGATKTIPCSIHNYNPYLTPSPYVPYPTTETTPSKSKNISDSDDDKRSRTAEQKDKENMPAPAAPGDSSRNAKGSPKRPPVRTLVLHPTELSKQLEIGVKANTPQSGDVGRTDLNGPLSAIHPPSTPLSSVPPTPQASMAPPAKRQKRAAMELPTNDIHAFQSRTTVLTTAPLYLDTVDSAAQSADLLEALAHPSHSAKLPSPKTRKRTVAEMAADEAQAAEVERFMTLCDGRNSAIGVQGAPNPTDGDGSAGFATFERFKAIDNIKISLAEAKRAEKKEADRKRSQDQEREKLRQQAEAENKKKEEQVALQLRVTAQAEAHRRNLVAQNQQPPQGMPMQKTIQQGQHGHPQGNIGMVNGMQGQSQRFQQQQVSQAQASSPIVRNGTPQSHGHSSPVVNNMGTIPMQQSNSSMGGSPPRPGSVVNQSHPHMGGPISHPMTSQRSQQSHGGGTPHMPSATPHMQSTPISRAMSQTPRMSQGSPVPGQMAHGQMMPNGQGIPISQAQQVQHQQYMQRELMRRQQMQNMAANGQQGALQGAQHMMSNPAMQHQQQPNPLTNPQYAAQLAAMQQRAQMANNMQPNMQQNFQPAPGMVNAQHLQQQRLAQLHMQQAQNQQQQQQSPQNNMQAMFKGQVAMQAQAYFTTHMNNLRQNSPNAQPSDEAVRAIKQQCQMAAQKQVTMVFARKQQQMVAAAAAAQNGMHQNMNGMPNGMQNGMQNGMGMQQRPPGM</sequence>
<feature type="compositionally biased region" description="Pro residues" evidence="1">
    <location>
        <begin position="332"/>
        <end position="343"/>
    </location>
</feature>
<evidence type="ECO:0000313" key="3">
    <source>
        <dbReference type="EMBL" id="KAL3424662.1"/>
    </source>
</evidence>
<feature type="compositionally biased region" description="Basic and acidic residues" evidence="1">
    <location>
        <begin position="246"/>
        <end position="266"/>
    </location>
</feature>
<dbReference type="EMBL" id="JBFCZG010000003">
    <property type="protein sequence ID" value="KAL3424662.1"/>
    <property type="molecule type" value="Genomic_DNA"/>
</dbReference>
<feature type="region of interest" description="Disordered" evidence="1">
    <location>
        <begin position="482"/>
        <end position="515"/>
    </location>
</feature>
<feature type="region of interest" description="Disordered" evidence="1">
    <location>
        <begin position="1"/>
        <end position="94"/>
    </location>
</feature>
<evidence type="ECO:0000256" key="1">
    <source>
        <dbReference type="SAM" id="MobiDB-lite"/>
    </source>
</evidence>
<evidence type="ECO:0000313" key="4">
    <source>
        <dbReference type="Proteomes" id="UP001629113"/>
    </source>
</evidence>
<feature type="compositionally biased region" description="Polar residues" evidence="1">
    <location>
        <begin position="668"/>
        <end position="689"/>
    </location>
</feature>
<organism evidence="3 4">
    <name type="scientific">Phlyctema vagabunda</name>
    <dbReference type="NCBI Taxonomy" id="108571"/>
    <lineage>
        <taxon>Eukaryota</taxon>
        <taxon>Fungi</taxon>
        <taxon>Dikarya</taxon>
        <taxon>Ascomycota</taxon>
        <taxon>Pezizomycotina</taxon>
        <taxon>Leotiomycetes</taxon>
        <taxon>Helotiales</taxon>
        <taxon>Dermateaceae</taxon>
        <taxon>Phlyctema</taxon>
    </lineage>
</organism>
<evidence type="ECO:0000259" key="2">
    <source>
        <dbReference type="Pfam" id="PF12090"/>
    </source>
</evidence>
<feature type="compositionally biased region" description="Low complexity" evidence="1">
    <location>
        <begin position="570"/>
        <end position="588"/>
    </location>
</feature>
<feature type="compositionally biased region" description="Low complexity" evidence="1">
    <location>
        <begin position="1"/>
        <end position="16"/>
    </location>
</feature>
<feature type="compositionally biased region" description="Polar residues" evidence="1">
    <location>
        <begin position="594"/>
        <end position="616"/>
    </location>
</feature>
<comment type="caution">
    <text evidence="3">The sequence shown here is derived from an EMBL/GenBank/DDBJ whole genome shotgun (WGS) entry which is preliminary data.</text>
</comment>
<name>A0ABR4PMV3_9HELO</name>
<feature type="compositionally biased region" description="Low complexity" evidence="1">
    <location>
        <begin position="537"/>
        <end position="548"/>
    </location>
</feature>
<keyword evidence="4" id="KW-1185">Reference proteome</keyword>
<feature type="region of interest" description="Disordered" evidence="1">
    <location>
        <begin position="537"/>
        <end position="706"/>
    </location>
</feature>
<accession>A0ABR4PMV3</accession>
<dbReference type="Proteomes" id="UP001629113">
    <property type="component" value="Unassembled WGS sequence"/>
</dbReference>
<gene>
    <name evidence="3" type="ORF">PVAG01_03943</name>
</gene>
<dbReference type="CDD" id="cd22249">
    <property type="entry name" value="UDM1_RNF168_RNF169-like"/>
    <property type="match status" value="1"/>
</dbReference>
<reference evidence="3 4" key="1">
    <citation type="submission" date="2024-06" db="EMBL/GenBank/DDBJ databases">
        <title>Complete genome of Phlyctema vagabunda strain 19-DSS-EL-015.</title>
        <authorList>
            <person name="Fiorenzani C."/>
        </authorList>
    </citation>
    <scope>NUCLEOTIDE SEQUENCE [LARGE SCALE GENOMIC DNA]</scope>
    <source>
        <strain evidence="3 4">19-DSS-EL-015</strain>
    </source>
</reference>
<dbReference type="Pfam" id="PF12090">
    <property type="entry name" value="Spt20_SEP"/>
    <property type="match status" value="1"/>
</dbReference>
<protein>
    <recommendedName>
        <fullName evidence="2">Spt20-like SEP domain-containing protein</fullName>
    </recommendedName>
</protein>
<feature type="compositionally biased region" description="Low complexity" evidence="1">
    <location>
        <begin position="33"/>
        <end position="43"/>
    </location>
</feature>
<feature type="region of interest" description="Disordered" evidence="1">
    <location>
        <begin position="230"/>
        <end position="348"/>
    </location>
</feature>